<evidence type="ECO:0000313" key="2">
    <source>
        <dbReference type="EMBL" id="ROR80394.1"/>
    </source>
</evidence>
<evidence type="ECO:0000256" key="1">
    <source>
        <dbReference type="SAM" id="MobiDB-lite"/>
    </source>
</evidence>
<feature type="region of interest" description="Disordered" evidence="1">
    <location>
        <begin position="1"/>
        <end position="71"/>
    </location>
</feature>
<organism evidence="2 3">
    <name type="scientific">Plantibacter flavus</name>
    <dbReference type="NCBI Taxonomy" id="150123"/>
    <lineage>
        <taxon>Bacteria</taxon>
        <taxon>Bacillati</taxon>
        <taxon>Actinomycetota</taxon>
        <taxon>Actinomycetes</taxon>
        <taxon>Micrococcales</taxon>
        <taxon>Microbacteriaceae</taxon>
        <taxon>Plantibacter</taxon>
    </lineage>
</organism>
<protein>
    <submittedName>
        <fullName evidence="2">Uncharacterized protein</fullName>
    </submittedName>
</protein>
<keyword evidence="3" id="KW-1185">Reference proteome</keyword>
<feature type="compositionally biased region" description="Basic and acidic residues" evidence="1">
    <location>
        <begin position="1"/>
        <end position="40"/>
    </location>
</feature>
<accession>A0A3N2BZB9</accession>
<comment type="caution">
    <text evidence="2">The sequence shown here is derived from an EMBL/GenBank/DDBJ whole genome shotgun (WGS) entry which is preliminary data.</text>
</comment>
<sequence length="71" mass="8152">MTGRGELSDREAKLRDREAKLRDREAKLRDREAKLSDRKGRSMTGRRPTRRTRSLSLSKGDVSPSALRQAQ</sequence>
<evidence type="ECO:0000313" key="3">
    <source>
        <dbReference type="Proteomes" id="UP000266915"/>
    </source>
</evidence>
<dbReference type="Proteomes" id="UP000266915">
    <property type="component" value="Unassembled WGS sequence"/>
</dbReference>
<gene>
    <name evidence="2" type="ORF">EDD42_0435</name>
</gene>
<dbReference type="AlphaFoldDB" id="A0A3N2BZB9"/>
<proteinExistence type="predicted"/>
<name>A0A3N2BZB9_9MICO</name>
<reference evidence="2 3" key="1">
    <citation type="submission" date="2018-11" db="EMBL/GenBank/DDBJ databases">
        <title>Sequencing the genomes of 1000 actinobacteria strains.</title>
        <authorList>
            <person name="Klenk H.-P."/>
        </authorList>
    </citation>
    <scope>NUCLEOTIDE SEQUENCE [LARGE SCALE GENOMIC DNA]</scope>
    <source>
        <strain evidence="2 3">DSM 14012</strain>
    </source>
</reference>
<dbReference type="EMBL" id="RKHL01000001">
    <property type="protein sequence ID" value="ROR80394.1"/>
    <property type="molecule type" value="Genomic_DNA"/>
</dbReference>